<dbReference type="EMBL" id="JYFN01000007">
    <property type="protein sequence ID" value="KJE24245.1"/>
    <property type="molecule type" value="Genomic_DNA"/>
</dbReference>
<organism evidence="1 2">
    <name type="scientific">Frankia torreyi</name>
    <dbReference type="NCBI Taxonomy" id="1856"/>
    <lineage>
        <taxon>Bacteria</taxon>
        <taxon>Bacillati</taxon>
        <taxon>Actinomycetota</taxon>
        <taxon>Actinomycetes</taxon>
        <taxon>Frankiales</taxon>
        <taxon>Frankiaceae</taxon>
        <taxon>Frankia</taxon>
    </lineage>
</organism>
<evidence type="ECO:0000313" key="1">
    <source>
        <dbReference type="EMBL" id="KJE24245.1"/>
    </source>
</evidence>
<dbReference type="Proteomes" id="UP000032545">
    <property type="component" value="Unassembled WGS sequence"/>
</dbReference>
<name>A0A0D8BJL1_9ACTN</name>
<accession>A0A0D8BJL1</accession>
<reference evidence="2" key="1">
    <citation type="submission" date="2015-02" db="EMBL/GenBank/DDBJ databases">
        <title>Draft Genome of Frankia sp. CpI1-S.</title>
        <authorList>
            <person name="Oshone R.T."/>
            <person name="Ngom M."/>
            <person name="Ghodhbane-Gtari F."/>
            <person name="Gtari M."/>
            <person name="Morris K."/>
            <person name="Thomas K."/>
            <person name="Sen A."/>
            <person name="Tisa L.S."/>
        </authorList>
    </citation>
    <scope>NUCLEOTIDE SEQUENCE [LARGE SCALE GENOMIC DNA]</scope>
    <source>
        <strain evidence="2">CpI1-S</strain>
    </source>
</reference>
<gene>
    <name evidence="1" type="ORF">FF36_01320</name>
</gene>
<dbReference type="OrthoDB" id="5380902at2"/>
<protein>
    <submittedName>
        <fullName evidence="1">Uncharacterized protein</fullName>
    </submittedName>
</protein>
<dbReference type="RefSeq" id="WP_052680982.1">
    <property type="nucleotide sequence ID" value="NZ_JYFN01000007.1"/>
</dbReference>
<evidence type="ECO:0000313" key="2">
    <source>
        <dbReference type="Proteomes" id="UP000032545"/>
    </source>
</evidence>
<proteinExistence type="predicted"/>
<keyword evidence="2" id="KW-1185">Reference proteome</keyword>
<sequence length="266" mass="28481">MTTSRRDPARPQAPPRCSARILRLPKNEIDPIEDGAAASERHGRFAVADGASAGRDVHLWAQALVRAYVRQPPPAQASDADLREWFLAVARQHAATLPPAVGPSWLDEGPGAVTSAYATFLGLQLLFDDQGRARWKAIAIGDSCLLQVTAAGVLTAFPLDAPEQFSDTPRLVPGQPDLLAASMDAAVVERASGPVAAGDTLLLATDAVARWLLTLALHDLAGLHRIIRSPRDDLRDHLAAQRANGAVDTDDLTLLTVRLRTSPRSR</sequence>
<dbReference type="AlphaFoldDB" id="A0A0D8BJL1"/>
<dbReference type="PATRIC" id="fig|1502723.3.peg.5549"/>
<reference evidence="1 2" key="2">
    <citation type="journal article" date="2016" name="Genome Announc.">
        <title>Permanent Draft Genome Sequences for Two Variants of Frankia sp. Strain CpI1, the First Frankia Strain Isolated from Root Nodules of Comptonia peregrina.</title>
        <authorList>
            <person name="Oshone R."/>
            <person name="Hurst S.G.IV."/>
            <person name="Abebe-Akele F."/>
            <person name="Simpson S."/>
            <person name="Morris K."/>
            <person name="Thomas W.K."/>
            <person name="Tisa L.S."/>
        </authorList>
    </citation>
    <scope>NUCLEOTIDE SEQUENCE [LARGE SCALE GENOMIC DNA]</scope>
    <source>
        <strain evidence="2">CpI1-S</strain>
    </source>
</reference>
<comment type="caution">
    <text evidence="1">The sequence shown here is derived from an EMBL/GenBank/DDBJ whole genome shotgun (WGS) entry which is preliminary data.</text>
</comment>